<dbReference type="PANTHER" id="PTHR21043">
    <property type="entry name" value="IOJAP SUPERFAMILY ORTHOLOG"/>
    <property type="match status" value="1"/>
</dbReference>
<dbReference type="Proteomes" id="UP000824267">
    <property type="component" value="Unassembled WGS sequence"/>
</dbReference>
<evidence type="ECO:0000256" key="2">
    <source>
        <dbReference type="HAMAP-Rule" id="MF_01477"/>
    </source>
</evidence>
<keyword evidence="2" id="KW-0963">Cytoplasm</keyword>
<keyword evidence="2" id="KW-0678">Repressor</keyword>
<evidence type="ECO:0000313" key="4">
    <source>
        <dbReference type="Proteomes" id="UP000824267"/>
    </source>
</evidence>
<dbReference type="AlphaFoldDB" id="A0A9D1RH64"/>
<comment type="caution">
    <text evidence="3">The sequence shown here is derived from an EMBL/GenBank/DDBJ whole genome shotgun (WGS) entry which is preliminary data.</text>
</comment>
<dbReference type="GO" id="GO:0090071">
    <property type="term" value="P:negative regulation of ribosome biogenesis"/>
    <property type="evidence" value="ECO:0007669"/>
    <property type="project" value="UniProtKB-UniRule"/>
</dbReference>
<sequence>MGKQRKEAEILTQIAIKGIQNKKGKDITVIDFENVEGSLFEYYVICTANSPSHVDAITDSIDREIKIATGLNPKRVEGLQNCQWVLLDYFDVVIHVFLQQTREFYNIEAMWKDVKQTHIEDVE</sequence>
<name>A0A9D1RH64_9BACT</name>
<evidence type="ECO:0000256" key="1">
    <source>
        <dbReference type="ARBA" id="ARBA00010574"/>
    </source>
</evidence>
<reference evidence="3" key="1">
    <citation type="journal article" date="2021" name="PeerJ">
        <title>Extensive microbial diversity within the chicken gut microbiome revealed by metagenomics and culture.</title>
        <authorList>
            <person name="Gilroy R."/>
            <person name="Ravi A."/>
            <person name="Getino M."/>
            <person name="Pursley I."/>
            <person name="Horton D.L."/>
            <person name="Alikhan N.F."/>
            <person name="Baker D."/>
            <person name="Gharbi K."/>
            <person name="Hall N."/>
            <person name="Watson M."/>
            <person name="Adriaenssens E.M."/>
            <person name="Foster-Nyarko E."/>
            <person name="Jarju S."/>
            <person name="Secka A."/>
            <person name="Antonio M."/>
            <person name="Oren A."/>
            <person name="Chaudhuri R.R."/>
            <person name="La Ragione R."/>
            <person name="Hildebrand F."/>
            <person name="Pallen M.J."/>
        </authorList>
    </citation>
    <scope>NUCLEOTIDE SEQUENCE</scope>
    <source>
        <strain evidence="3">Gambia16-930</strain>
    </source>
</reference>
<dbReference type="SUPFAM" id="SSF81301">
    <property type="entry name" value="Nucleotidyltransferase"/>
    <property type="match status" value="1"/>
</dbReference>
<gene>
    <name evidence="2 3" type="primary">rsfS</name>
    <name evidence="3" type="ORF">IAC47_08155</name>
</gene>
<dbReference type="Pfam" id="PF02410">
    <property type="entry name" value="RsfS"/>
    <property type="match status" value="1"/>
</dbReference>
<comment type="subunit">
    <text evidence="2">Interacts with ribosomal protein uL14 (rplN).</text>
</comment>
<evidence type="ECO:0000313" key="3">
    <source>
        <dbReference type="EMBL" id="HIW88221.1"/>
    </source>
</evidence>
<dbReference type="GO" id="GO:0005737">
    <property type="term" value="C:cytoplasm"/>
    <property type="evidence" value="ECO:0007669"/>
    <property type="project" value="UniProtKB-SubCell"/>
</dbReference>
<dbReference type="NCBIfam" id="TIGR00090">
    <property type="entry name" value="rsfS_iojap_ybeB"/>
    <property type="match status" value="1"/>
</dbReference>
<dbReference type="GO" id="GO:0042256">
    <property type="term" value="P:cytosolic ribosome assembly"/>
    <property type="evidence" value="ECO:0007669"/>
    <property type="project" value="UniProtKB-UniRule"/>
</dbReference>
<comment type="subcellular location">
    <subcellularLocation>
        <location evidence="2">Cytoplasm</location>
    </subcellularLocation>
</comment>
<dbReference type="EMBL" id="DXGG01000251">
    <property type="protein sequence ID" value="HIW88221.1"/>
    <property type="molecule type" value="Genomic_DNA"/>
</dbReference>
<comment type="function">
    <text evidence="2">Functions as a ribosomal silencing factor. Interacts with ribosomal protein uL14 (rplN), blocking formation of intersubunit bridge B8. Prevents association of the 30S and 50S ribosomal subunits and the formation of functional ribosomes, thus repressing translation.</text>
</comment>
<comment type="similarity">
    <text evidence="1 2">Belongs to the Iojap/RsfS family.</text>
</comment>
<dbReference type="InterPro" id="IPR004394">
    <property type="entry name" value="Iojap/RsfS/C7orf30"/>
</dbReference>
<dbReference type="HAMAP" id="MF_01477">
    <property type="entry name" value="Iojap_RsfS"/>
    <property type="match status" value="1"/>
</dbReference>
<dbReference type="GO" id="GO:0017148">
    <property type="term" value="P:negative regulation of translation"/>
    <property type="evidence" value="ECO:0007669"/>
    <property type="project" value="UniProtKB-UniRule"/>
</dbReference>
<accession>A0A9D1RH64</accession>
<reference evidence="3" key="2">
    <citation type="submission" date="2021-04" db="EMBL/GenBank/DDBJ databases">
        <authorList>
            <person name="Gilroy R."/>
        </authorList>
    </citation>
    <scope>NUCLEOTIDE SEQUENCE</scope>
    <source>
        <strain evidence="3">Gambia16-930</strain>
    </source>
</reference>
<dbReference type="Gene3D" id="3.30.460.10">
    <property type="entry name" value="Beta Polymerase, domain 2"/>
    <property type="match status" value="1"/>
</dbReference>
<organism evidence="3 4">
    <name type="scientific">Candidatus Onthomorpha intestinigallinarum</name>
    <dbReference type="NCBI Taxonomy" id="2840880"/>
    <lineage>
        <taxon>Bacteria</taxon>
        <taxon>Pseudomonadati</taxon>
        <taxon>Bacteroidota</taxon>
        <taxon>Bacteroidia</taxon>
        <taxon>Bacteroidales</taxon>
        <taxon>Candidatus Onthomorpha</taxon>
    </lineage>
</organism>
<keyword evidence="2" id="KW-0810">Translation regulation</keyword>
<proteinExistence type="inferred from homology"/>
<dbReference type="PANTHER" id="PTHR21043:SF0">
    <property type="entry name" value="MITOCHONDRIAL ASSEMBLY OF RIBOSOMAL LARGE SUBUNIT PROTEIN 1"/>
    <property type="match status" value="1"/>
</dbReference>
<dbReference type="InterPro" id="IPR043519">
    <property type="entry name" value="NT_sf"/>
</dbReference>
<dbReference type="GO" id="GO:0043023">
    <property type="term" value="F:ribosomal large subunit binding"/>
    <property type="evidence" value="ECO:0007669"/>
    <property type="project" value="TreeGrafter"/>
</dbReference>
<protein>
    <recommendedName>
        <fullName evidence="2">Ribosomal silencing factor RsfS</fullName>
    </recommendedName>
</protein>